<protein>
    <submittedName>
        <fullName evidence="2">Uncharacterized protein</fullName>
    </submittedName>
</protein>
<reference evidence="2" key="1">
    <citation type="submission" date="2017-07" db="EMBL/GenBank/DDBJ databases">
        <title>Taro Niue Genome Assembly and Annotation.</title>
        <authorList>
            <person name="Atibalentja N."/>
            <person name="Keating K."/>
            <person name="Fields C.J."/>
        </authorList>
    </citation>
    <scope>NUCLEOTIDE SEQUENCE</scope>
    <source>
        <strain evidence="2">Niue_2</strain>
        <tissue evidence="2">Leaf</tissue>
    </source>
</reference>
<feature type="compositionally biased region" description="Pro residues" evidence="1">
    <location>
        <begin position="172"/>
        <end position="181"/>
    </location>
</feature>
<comment type="caution">
    <text evidence="2">The sequence shown here is derived from an EMBL/GenBank/DDBJ whole genome shotgun (WGS) entry which is preliminary data.</text>
</comment>
<dbReference type="AlphaFoldDB" id="A0A843TJM3"/>
<evidence type="ECO:0000256" key="1">
    <source>
        <dbReference type="SAM" id="MobiDB-lite"/>
    </source>
</evidence>
<organism evidence="2 3">
    <name type="scientific">Colocasia esculenta</name>
    <name type="common">Wild taro</name>
    <name type="synonym">Arum esculentum</name>
    <dbReference type="NCBI Taxonomy" id="4460"/>
    <lineage>
        <taxon>Eukaryota</taxon>
        <taxon>Viridiplantae</taxon>
        <taxon>Streptophyta</taxon>
        <taxon>Embryophyta</taxon>
        <taxon>Tracheophyta</taxon>
        <taxon>Spermatophyta</taxon>
        <taxon>Magnoliopsida</taxon>
        <taxon>Liliopsida</taxon>
        <taxon>Araceae</taxon>
        <taxon>Aroideae</taxon>
        <taxon>Colocasieae</taxon>
        <taxon>Colocasia</taxon>
    </lineage>
</organism>
<evidence type="ECO:0000313" key="3">
    <source>
        <dbReference type="Proteomes" id="UP000652761"/>
    </source>
</evidence>
<dbReference type="EMBL" id="NMUH01000062">
    <property type="protein sequence ID" value="MQL70297.1"/>
    <property type="molecule type" value="Genomic_DNA"/>
</dbReference>
<sequence length="181" mass="19375">MRITACTAANPKGLLVGTPEHWTGPTGSKFTAGGGDEQRRWRPFGLATCRRAPSIFDEALHAQPWSSLSTGWIPQGGSPRPDLSSSSSHRPLSLSLRFSLPTALCRIKVVSEPVGFFLEVSPVVVFFLPFARSLDYSAATSTGEPSRRVAPTSTHASRGAAPRPRDLGRPVPGYPQSPGRP</sequence>
<name>A0A843TJM3_COLES</name>
<feature type="region of interest" description="Disordered" evidence="1">
    <location>
        <begin position="141"/>
        <end position="181"/>
    </location>
</feature>
<gene>
    <name evidence="2" type="ORF">Taro_002612</name>
</gene>
<dbReference type="Proteomes" id="UP000652761">
    <property type="component" value="Unassembled WGS sequence"/>
</dbReference>
<proteinExistence type="predicted"/>
<accession>A0A843TJM3</accession>
<keyword evidence="3" id="KW-1185">Reference proteome</keyword>
<evidence type="ECO:0000313" key="2">
    <source>
        <dbReference type="EMBL" id="MQL70297.1"/>
    </source>
</evidence>